<sequence length="171" mass="18989">MALTHCPDCQLEVSDRAASCPKCGYPIEAPPPRLTSERPKARGYGETGCLLALLLLCGGGFVLLLADDDTPLSVQGRPPRPGAQPTDAQRIVGKWGNSIETNEFLANGEYRVYAPLATHKGKWQILEGKRLDIVMDSWFMPDSKWRYEIVGDTLTLTTIEGNLKLEFQRER</sequence>
<keyword evidence="1" id="KW-1133">Transmembrane helix</keyword>
<dbReference type="RefSeq" id="WP_162666608.1">
    <property type="nucleotide sequence ID" value="NZ_LR593886.1"/>
</dbReference>
<organism evidence="2 3">
    <name type="scientific">Gemmata massiliana</name>
    <dbReference type="NCBI Taxonomy" id="1210884"/>
    <lineage>
        <taxon>Bacteria</taxon>
        <taxon>Pseudomonadati</taxon>
        <taxon>Planctomycetota</taxon>
        <taxon>Planctomycetia</taxon>
        <taxon>Gemmatales</taxon>
        <taxon>Gemmataceae</taxon>
        <taxon>Gemmata</taxon>
    </lineage>
</organism>
<evidence type="ECO:0008006" key="4">
    <source>
        <dbReference type="Google" id="ProtNLM"/>
    </source>
</evidence>
<keyword evidence="3" id="KW-1185">Reference proteome</keyword>
<reference evidence="2 3" key="1">
    <citation type="submission" date="2019-05" db="EMBL/GenBank/DDBJ databases">
        <authorList>
            <consortium name="Science for Life Laboratories"/>
        </authorList>
    </citation>
    <scope>NUCLEOTIDE SEQUENCE [LARGE SCALE GENOMIC DNA]</scope>
    <source>
        <strain evidence="2">Soil9</strain>
    </source>
</reference>
<evidence type="ECO:0000313" key="2">
    <source>
        <dbReference type="EMBL" id="VTR91642.1"/>
    </source>
</evidence>
<accession>A0A6P2CX10</accession>
<proteinExistence type="predicted"/>
<keyword evidence="1" id="KW-0812">Transmembrane</keyword>
<dbReference type="AlphaFoldDB" id="A0A6P2CX10"/>
<gene>
    <name evidence="2" type="ORF">SOIL9_60720</name>
</gene>
<dbReference type="Proteomes" id="UP000464178">
    <property type="component" value="Chromosome"/>
</dbReference>
<evidence type="ECO:0000256" key="1">
    <source>
        <dbReference type="SAM" id="Phobius"/>
    </source>
</evidence>
<protein>
    <recommendedName>
        <fullName evidence="4">Zinc-ribbon domain-containing protein</fullName>
    </recommendedName>
</protein>
<feature type="transmembrane region" description="Helical" evidence="1">
    <location>
        <begin position="48"/>
        <end position="66"/>
    </location>
</feature>
<dbReference type="KEGG" id="gms:SOIL9_60720"/>
<keyword evidence="1" id="KW-0472">Membrane</keyword>
<dbReference type="EMBL" id="LR593886">
    <property type="protein sequence ID" value="VTR91642.1"/>
    <property type="molecule type" value="Genomic_DNA"/>
</dbReference>
<name>A0A6P2CX10_9BACT</name>
<evidence type="ECO:0000313" key="3">
    <source>
        <dbReference type="Proteomes" id="UP000464178"/>
    </source>
</evidence>